<dbReference type="GO" id="GO:0008408">
    <property type="term" value="F:3'-5' exonuclease activity"/>
    <property type="evidence" value="ECO:0007669"/>
    <property type="project" value="InterPro"/>
</dbReference>
<dbReference type="Proteomes" id="UP000542342">
    <property type="component" value="Unassembled WGS sequence"/>
</dbReference>
<dbReference type="SUPFAM" id="SSF47819">
    <property type="entry name" value="HRDC-like"/>
    <property type="match status" value="2"/>
</dbReference>
<dbReference type="SMART" id="SM00474">
    <property type="entry name" value="35EXOc"/>
    <property type="match status" value="1"/>
</dbReference>
<dbReference type="SUPFAM" id="SSF53098">
    <property type="entry name" value="Ribonuclease H-like"/>
    <property type="match status" value="1"/>
</dbReference>
<sequence>MALQLNLKPSEVMVTNAREWSACREHLAQASVVGLDTEFVGEGRHRPELCLVQIATPETLYVIDPYAVGRLEGLWELLQDPRRLVVVHAGKEDIRICQHHAQQPPARIFDIQLAAGLSGLDYPLGYGKLVEELFGVAMNKELTLSNWRQRPLTQSQLRYAFDDVRYLLPAYVLLQGRLQQQQRESWAEEEFAALVQRALAEDQGAENWRRVKGLGRLDRQGLAIVKELYQWREEWSQRWNRPSRHVLSDHLLVRIARLKPRCRKELASLRGVPQNAVAEILEVIQQALALPPAACPAPTPRIHETAEVVAVSQLLQIVLHEWCSRHQVASNLAATPADLKAFAYYQLARRPAPEMPLFRGWRAQALLPELQAVLEGRRWVAVNPHRSHGFPLRIIAWDDPTGLPFPHPAPTPQHSLAPLADADGPGFPSSDAAADTTPIPVHRCSTSPDASTPEDDIRLPLTSVPGDGVSSSLPVGSVASSEEVTVSPSSRRTPS</sequence>
<dbReference type="GO" id="GO:0006139">
    <property type="term" value="P:nucleobase-containing compound metabolic process"/>
    <property type="evidence" value="ECO:0007669"/>
    <property type="project" value="InterPro"/>
</dbReference>
<name>A0A7V8VH12_9BACT</name>
<feature type="compositionally biased region" description="Polar residues" evidence="1">
    <location>
        <begin position="482"/>
        <end position="495"/>
    </location>
</feature>
<dbReference type="PANTHER" id="PTHR47649:SF1">
    <property type="entry name" value="RIBONUCLEASE D"/>
    <property type="match status" value="1"/>
</dbReference>
<dbReference type="AlphaFoldDB" id="A0A7V8VH12"/>
<feature type="domain" description="HRDC" evidence="2">
    <location>
        <begin position="218"/>
        <end position="298"/>
    </location>
</feature>
<feature type="region of interest" description="Disordered" evidence="1">
    <location>
        <begin position="404"/>
        <end position="495"/>
    </location>
</feature>
<evidence type="ECO:0000313" key="3">
    <source>
        <dbReference type="EMBL" id="MBA2227791.1"/>
    </source>
</evidence>
<dbReference type="GO" id="GO:0003676">
    <property type="term" value="F:nucleic acid binding"/>
    <property type="evidence" value="ECO:0007669"/>
    <property type="project" value="InterPro"/>
</dbReference>
<dbReference type="InterPro" id="IPR051086">
    <property type="entry name" value="RNase_D-like"/>
</dbReference>
<dbReference type="PROSITE" id="PS50967">
    <property type="entry name" value="HRDC"/>
    <property type="match status" value="1"/>
</dbReference>
<dbReference type="InterPro" id="IPR012337">
    <property type="entry name" value="RNaseH-like_sf"/>
</dbReference>
<dbReference type="Gene3D" id="1.10.150.80">
    <property type="entry name" value="HRDC domain"/>
    <property type="match status" value="1"/>
</dbReference>
<accession>A0A7V8VH12</accession>
<dbReference type="InterPro" id="IPR002562">
    <property type="entry name" value="3'-5'_exonuclease_dom"/>
</dbReference>
<dbReference type="InterPro" id="IPR002121">
    <property type="entry name" value="HRDC_dom"/>
</dbReference>
<feature type="compositionally biased region" description="Low complexity" evidence="1">
    <location>
        <begin position="463"/>
        <end position="481"/>
    </location>
</feature>
<dbReference type="InterPro" id="IPR044876">
    <property type="entry name" value="HRDC_dom_sf"/>
</dbReference>
<proteinExistence type="predicted"/>
<dbReference type="CDD" id="cd06142">
    <property type="entry name" value="RNaseD_exo"/>
    <property type="match status" value="1"/>
</dbReference>
<dbReference type="Pfam" id="PF00570">
    <property type="entry name" value="HRDC"/>
    <property type="match status" value="1"/>
</dbReference>
<dbReference type="PANTHER" id="PTHR47649">
    <property type="entry name" value="RIBONUCLEASE D"/>
    <property type="match status" value="1"/>
</dbReference>
<dbReference type="Gene3D" id="3.30.420.10">
    <property type="entry name" value="Ribonuclease H-like superfamily/Ribonuclease H"/>
    <property type="match status" value="1"/>
</dbReference>
<evidence type="ECO:0000256" key="1">
    <source>
        <dbReference type="SAM" id="MobiDB-lite"/>
    </source>
</evidence>
<evidence type="ECO:0000259" key="2">
    <source>
        <dbReference type="PROSITE" id="PS50967"/>
    </source>
</evidence>
<gene>
    <name evidence="3" type="ORF">H0921_16650</name>
</gene>
<dbReference type="GO" id="GO:0000166">
    <property type="term" value="F:nucleotide binding"/>
    <property type="evidence" value="ECO:0007669"/>
    <property type="project" value="InterPro"/>
</dbReference>
<evidence type="ECO:0000313" key="4">
    <source>
        <dbReference type="Proteomes" id="UP000542342"/>
    </source>
</evidence>
<dbReference type="RefSeq" id="WP_194539655.1">
    <property type="nucleotide sequence ID" value="NZ_JACEFB010000019.1"/>
</dbReference>
<dbReference type="InterPro" id="IPR036397">
    <property type="entry name" value="RNaseH_sf"/>
</dbReference>
<comment type="caution">
    <text evidence="3">The sequence shown here is derived from an EMBL/GenBank/DDBJ whole genome shotgun (WGS) entry which is preliminary data.</text>
</comment>
<organism evidence="3 4">
    <name type="scientific">Thermogemmata fonticola</name>
    <dbReference type="NCBI Taxonomy" id="2755323"/>
    <lineage>
        <taxon>Bacteria</taxon>
        <taxon>Pseudomonadati</taxon>
        <taxon>Planctomycetota</taxon>
        <taxon>Planctomycetia</taxon>
        <taxon>Gemmatales</taxon>
        <taxon>Gemmataceae</taxon>
        <taxon>Thermogemmata</taxon>
    </lineage>
</organism>
<protein>
    <submittedName>
        <fullName evidence="3">Ribonuclease D</fullName>
    </submittedName>
</protein>
<dbReference type="Pfam" id="PF01612">
    <property type="entry name" value="DNA_pol_A_exo1"/>
    <property type="match status" value="1"/>
</dbReference>
<dbReference type="EMBL" id="JACEFB010000019">
    <property type="protein sequence ID" value="MBA2227791.1"/>
    <property type="molecule type" value="Genomic_DNA"/>
</dbReference>
<dbReference type="SMART" id="SM00341">
    <property type="entry name" value="HRDC"/>
    <property type="match status" value="1"/>
</dbReference>
<reference evidence="3 4" key="1">
    <citation type="submission" date="2020-07" db="EMBL/GenBank/DDBJ databases">
        <title>Thermogemmata thermophila gen. nov., sp. nov., a novel moderate thermophilic planctomycete from a Kamchatka hot spring.</title>
        <authorList>
            <person name="Elcheninov A.G."/>
            <person name="Podosokorskaya O.A."/>
            <person name="Kovaleva O.L."/>
            <person name="Novikov A."/>
            <person name="Bonch-Osmolovskaya E.A."/>
            <person name="Toshchakov S.V."/>
            <person name="Kublanov I.V."/>
        </authorList>
    </citation>
    <scope>NUCLEOTIDE SEQUENCE [LARGE SCALE GENOMIC DNA]</scope>
    <source>
        <strain evidence="3 4">2918</strain>
    </source>
</reference>
<keyword evidence="4" id="KW-1185">Reference proteome</keyword>
<dbReference type="InterPro" id="IPR010997">
    <property type="entry name" value="HRDC-like_sf"/>
</dbReference>